<name>A0A942Z8P7_9FIRM</name>
<dbReference type="InterPro" id="IPR006480">
    <property type="entry name" value="Phage_holin_4_1"/>
</dbReference>
<accession>A0A942Z8P7</accession>
<evidence type="ECO:0000256" key="2">
    <source>
        <dbReference type="ARBA" id="ARBA00022692"/>
    </source>
</evidence>
<dbReference type="EMBL" id="WSFT01000029">
    <property type="protein sequence ID" value="MBS4538224.1"/>
    <property type="molecule type" value="Genomic_DNA"/>
</dbReference>
<gene>
    <name evidence="6" type="ORF">GOQ27_07100</name>
</gene>
<proteinExistence type="predicted"/>
<comment type="subcellular location">
    <subcellularLocation>
        <location evidence="1">Membrane</location>
        <topology evidence="1">Multi-pass membrane protein</topology>
    </subcellularLocation>
</comment>
<organism evidence="6 7">
    <name type="scientific">Anaeromonas frigoriresistens</name>
    <dbReference type="NCBI Taxonomy" id="2683708"/>
    <lineage>
        <taxon>Bacteria</taxon>
        <taxon>Bacillati</taxon>
        <taxon>Bacillota</taxon>
        <taxon>Tissierellia</taxon>
        <taxon>Tissierellales</taxon>
        <taxon>Thermohalobacteraceae</taxon>
        <taxon>Anaeromonas</taxon>
    </lineage>
</organism>
<dbReference type="NCBIfam" id="TIGR01593">
    <property type="entry name" value="holin_tox_secr"/>
    <property type="match status" value="1"/>
</dbReference>
<keyword evidence="2 5" id="KW-0812">Transmembrane</keyword>
<reference evidence="6" key="1">
    <citation type="submission" date="2019-12" db="EMBL/GenBank/DDBJ databases">
        <title>Clostridiaceae gen. nov. sp. nov., isolated from sediment in Xinjiang, China.</title>
        <authorList>
            <person name="Zhang R."/>
        </authorList>
    </citation>
    <scope>NUCLEOTIDE SEQUENCE</scope>
    <source>
        <strain evidence="6">D2Q-11</strain>
    </source>
</reference>
<dbReference type="GO" id="GO:0016020">
    <property type="term" value="C:membrane"/>
    <property type="evidence" value="ECO:0007669"/>
    <property type="project" value="UniProtKB-SubCell"/>
</dbReference>
<evidence type="ECO:0000256" key="3">
    <source>
        <dbReference type="ARBA" id="ARBA00022989"/>
    </source>
</evidence>
<dbReference type="Pfam" id="PF05105">
    <property type="entry name" value="Phage_holin_4_1"/>
    <property type="match status" value="1"/>
</dbReference>
<evidence type="ECO:0000256" key="1">
    <source>
        <dbReference type="ARBA" id="ARBA00004141"/>
    </source>
</evidence>
<evidence type="ECO:0000256" key="4">
    <source>
        <dbReference type="ARBA" id="ARBA00023136"/>
    </source>
</evidence>
<feature type="transmembrane region" description="Helical" evidence="5">
    <location>
        <begin position="12"/>
        <end position="36"/>
    </location>
</feature>
<dbReference type="AlphaFoldDB" id="A0A942Z8P7"/>
<keyword evidence="4 5" id="KW-0472">Membrane</keyword>
<comment type="caution">
    <text evidence="6">The sequence shown here is derived from an EMBL/GenBank/DDBJ whole genome shotgun (WGS) entry which is preliminary data.</text>
</comment>
<sequence>MSNISIKLIATGIIGFIAGLIGGWDMVLEILCILIVVDYLTGLGVALKEKKLNSSIGFLGILKKAMIFLVLILAAQLDRITNNQANLFRTATALFYISNEGISILENIGNIGVSLPPFIVKVLEQLRENSSKGIIDDMKEKVREEGEI</sequence>
<keyword evidence="7" id="KW-1185">Reference proteome</keyword>
<evidence type="ECO:0000313" key="7">
    <source>
        <dbReference type="Proteomes" id="UP000724672"/>
    </source>
</evidence>
<feature type="transmembrane region" description="Helical" evidence="5">
    <location>
        <begin position="56"/>
        <end position="75"/>
    </location>
</feature>
<evidence type="ECO:0000313" key="6">
    <source>
        <dbReference type="EMBL" id="MBS4538224.1"/>
    </source>
</evidence>
<evidence type="ECO:0000256" key="5">
    <source>
        <dbReference type="SAM" id="Phobius"/>
    </source>
</evidence>
<dbReference type="RefSeq" id="WP_203366151.1">
    <property type="nucleotide sequence ID" value="NZ_WSFT01000029.1"/>
</dbReference>
<dbReference type="Proteomes" id="UP000724672">
    <property type="component" value="Unassembled WGS sequence"/>
</dbReference>
<keyword evidence="3 5" id="KW-1133">Transmembrane helix</keyword>
<protein>
    <submittedName>
        <fullName evidence="6">Phage holin family protein</fullName>
    </submittedName>
</protein>